<dbReference type="EMBL" id="LSSM01000487">
    <property type="protein sequence ID" value="OMJ28778.1"/>
    <property type="molecule type" value="Genomic_DNA"/>
</dbReference>
<evidence type="ECO:0000313" key="11">
    <source>
        <dbReference type="EMBL" id="OMJ28778.1"/>
    </source>
</evidence>
<accession>A0A1R1XJR1</accession>
<dbReference type="GO" id="GO:0001522">
    <property type="term" value="P:pseudouridine synthesis"/>
    <property type="evidence" value="ECO:0007669"/>
    <property type="project" value="InterPro"/>
</dbReference>
<dbReference type="InterPro" id="IPR007504">
    <property type="entry name" value="H/ACA_rnp_Gar1/Naf1"/>
</dbReference>
<dbReference type="PANTHER" id="PTHR31633">
    <property type="entry name" value="H/ACA RIBONUCLEOPROTEIN COMPLEX NON-CORE SUBUNIT NAF1"/>
    <property type="match status" value="1"/>
</dbReference>
<dbReference type="GO" id="GO:0005634">
    <property type="term" value="C:nucleus"/>
    <property type="evidence" value="ECO:0007669"/>
    <property type="project" value="UniProtKB-SubCell"/>
</dbReference>
<evidence type="ECO:0000256" key="6">
    <source>
        <dbReference type="ARBA" id="ARBA00022553"/>
    </source>
</evidence>
<proteinExistence type="inferred from homology"/>
<feature type="compositionally biased region" description="Polar residues" evidence="9">
    <location>
        <begin position="136"/>
        <end position="151"/>
    </location>
</feature>
<keyword evidence="12" id="KW-1185">Reference proteome</keyword>
<keyword evidence="8" id="KW-0539">Nucleus</keyword>
<feature type="region of interest" description="Disordered" evidence="9">
    <location>
        <begin position="135"/>
        <end position="216"/>
    </location>
</feature>
<evidence type="ECO:0000313" key="12">
    <source>
        <dbReference type="Proteomes" id="UP000187429"/>
    </source>
</evidence>
<keyword evidence="5" id="KW-0698">rRNA processing</keyword>
<dbReference type="PANTHER" id="PTHR31633:SF1">
    <property type="entry name" value="H_ACA RIBONUCLEOPROTEIN COMPLEX NON-CORE SUBUNIT NAF1"/>
    <property type="match status" value="1"/>
</dbReference>
<evidence type="ECO:0000256" key="2">
    <source>
        <dbReference type="ARBA" id="ARBA00009801"/>
    </source>
</evidence>
<gene>
    <name evidence="11" type="ORF">AYI69_g1751</name>
    <name evidence="10" type="ORF">AYI69_g8404</name>
</gene>
<dbReference type="InterPro" id="IPR040309">
    <property type="entry name" value="Naf1"/>
</dbReference>
<feature type="compositionally biased region" description="Low complexity" evidence="9">
    <location>
        <begin position="160"/>
        <end position="171"/>
    </location>
</feature>
<evidence type="ECO:0000256" key="1">
    <source>
        <dbReference type="ARBA" id="ARBA00004123"/>
    </source>
</evidence>
<keyword evidence="7" id="KW-0694">RNA-binding</keyword>
<dbReference type="EMBL" id="LSSM01004451">
    <property type="protein sequence ID" value="OMJ14881.1"/>
    <property type="molecule type" value="Genomic_DNA"/>
</dbReference>
<dbReference type="GO" id="GO:0003723">
    <property type="term" value="F:RNA binding"/>
    <property type="evidence" value="ECO:0007669"/>
    <property type="project" value="UniProtKB-KW"/>
</dbReference>
<evidence type="ECO:0000256" key="8">
    <source>
        <dbReference type="ARBA" id="ARBA00023242"/>
    </source>
</evidence>
<dbReference type="GO" id="GO:0006364">
    <property type="term" value="P:rRNA processing"/>
    <property type="evidence" value="ECO:0007669"/>
    <property type="project" value="UniProtKB-KW"/>
</dbReference>
<reference evidence="12" key="2">
    <citation type="submission" date="2017-01" db="EMBL/GenBank/DDBJ databases">
        <authorList>
            <person name="Wang Y."/>
            <person name="White M."/>
            <person name="Kvist S."/>
            <person name="Moncalvo J.-M."/>
        </authorList>
    </citation>
    <scope>NUCLEOTIDE SEQUENCE [LARGE SCALE GENOMIC DNA]</scope>
    <source>
        <strain evidence="12">ID-206-W2</strain>
    </source>
</reference>
<dbReference type="Gene3D" id="2.40.10.230">
    <property type="entry name" value="Probable tRNA pseudouridine synthase domain"/>
    <property type="match status" value="1"/>
</dbReference>
<dbReference type="GO" id="GO:0000493">
    <property type="term" value="P:box H/ACA snoRNP assembly"/>
    <property type="evidence" value="ECO:0007669"/>
    <property type="project" value="InterPro"/>
</dbReference>
<dbReference type="Proteomes" id="UP000187429">
    <property type="component" value="Unassembled WGS sequence"/>
</dbReference>
<dbReference type="GO" id="GO:0005732">
    <property type="term" value="C:sno(s)RNA-containing ribonucleoprotein complex"/>
    <property type="evidence" value="ECO:0007669"/>
    <property type="project" value="InterPro"/>
</dbReference>
<keyword evidence="4" id="KW-0690">Ribosome biogenesis</keyword>
<feature type="compositionally biased region" description="Low complexity" evidence="9">
    <location>
        <begin position="385"/>
        <end position="395"/>
    </location>
</feature>
<feature type="region of interest" description="Disordered" evidence="9">
    <location>
        <begin position="99"/>
        <end position="122"/>
    </location>
</feature>
<evidence type="ECO:0000256" key="9">
    <source>
        <dbReference type="SAM" id="MobiDB-lite"/>
    </source>
</evidence>
<feature type="compositionally biased region" description="Basic residues" evidence="9">
    <location>
        <begin position="192"/>
        <end position="201"/>
    </location>
</feature>
<evidence type="ECO:0000256" key="5">
    <source>
        <dbReference type="ARBA" id="ARBA00022552"/>
    </source>
</evidence>
<evidence type="ECO:0000313" key="10">
    <source>
        <dbReference type="EMBL" id="OMJ14881.1"/>
    </source>
</evidence>
<dbReference type="InterPro" id="IPR038664">
    <property type="entry name" value="Gar1/Naf1_Cbf5-bd_sf"/>
</dbReference>
<feature type="region of interest" description="Disordered" evidence="9">
    <location>
        <begin position="380"/>
        <end position="428"/>
    </location>
</feature>
<reference evidence="10" key="1">
    <citation type="submission" date="2017-01" db="EMBL/GenBank/DDBJ databases">
        <authorList>
            <person name="Mah S.A."/>
            <person name="Swanson W.J."/>
            <person name="Moy G.W."/>
            <person name="Vacquier V.D."/>
        </authorList>
    </citation>
    <scope>NUCLEOTIDE SEQUENCE [LARGE SCALE GENOMIC DNA]</scope>
    <source>
        <strain evidence="10">ID-206-W2</strain>
    </source>
</reference>
<evidence type="ECO:0000256" key="4">
    <source>
        <dbReference type="ARBA" id="ARBA00022517"/>
    </source>
</evidence>
<keyword evidence="10" id="KW-0687">Ribonucleoprotein</keyword>
<dbReference type="SUPFAM" id="SSF50447">
    <property type="entry name" value="Translation proteins"/>
    <property type="match status" value="1"/>
</dbReference>
<dbReference type="Pfam" id="PF04410">
    <property type="entry name" value="Gar1"/>
    <property type="match status" value="1"/>
</dbReference>
<name>A0A1R1XJR1_9FUNG</name>
<sequence>MENDQEKNFSSTNPQIKIKEEILESPIPASDLQSKILENKNEIYIKKEEYEDISNVVNFQNTELVDNLINNDSAKSSEYTAFQILKDLKSLNQTLNSNQDFKSEPVCQNKSQNYPLGKNSDEIMITNDSDMDVEVKSTTPAQLTSENTLSTRKIKEESNSSESSDFSTSDFDSSDDEEIDSEEEELLNLKPSGKKTKKNINKKNGLSSMGSDDDMDSLEIPKTKNEILEPEVPILDYNAIPNDSKLVNLGVVYSIVEKTVVVQGVQTESKSALDYGSALVFDDFSVLGPVFDTFGPIKQPFYSILFKSTEEIDSNKIFVGRKVFYVEPASNFINTFNLLSIKGSDASNAYDEEISDAEIEFSDDEDEANFNKWLKDRKQALKGGNNNRNNNSSARNNKKIKGNRQNKNSQSNPTRDHDSFPLPENSNPNLSFVKKELVSYDIPEYNPDIGF</sequence>
<comment type="similarity">
    <text evidence="2">Belongs to the NAF1 family.</text>
</comment>
<dbReference type="InterPro" id="IPR009000">
    <property type="entry name" value="Transl_B-barrel_sf"/>
</dbReference>
<feature type="compositionally biased region" description="Polar residues" evidence="9">
    <location>
        <begin position="99"/>
        <end position="114"/>
    </location>
</feature>
<keyword evidence="6" id="KW-0597">Phosphoprotein</keyword>
<comment type="subcellular location">
    <subcellularLocation>
        <location evidence="1">Nucleus</location>
    </subcellularLocation>
</comment>
<evidence type="ECO:0000256" key="3">
    <source>
        <dbReference type="ARBA" id="ARBA00021438"/>
    </source>
</evidence>
<dbReference type="AlphaFoldDB" id="A0A1R1XJR1"/>
<comment type="caution">
    <text evidence="10">The sequence shown here is derived from an EMBL/GenBank/DDBJ whole genome shotgun (WGS) entry which is preliminary data.</text>
</comment>
<dbReference type="OrthoDB" id="21550at2759"/>
<feature type="compositionally biased region" description="Acidic residues" evidence="9">
    <location>
        <begin position="172"/>
        <end position="186"/>
    </location>
</feature>
<organism evidence="10 12">
    <name type="scientific">Smittium culicis</name>
    <dbReference type="NCBI Taxonomy" id="133412"/>
    <lineage>
        <taxon>Eukaryota</taxon>
        <taxon>Fungi</taxon>
        <taxon>Fungi incertae sedis</taxon>
        <taxon>Zoopagomycota</taxon>
        <taxon>Kickxellomycotina</taxon>
        <taxon>Harpellomycetes</taxon>
        <taxon>Harpellales</taxon>
        <taxon>Legeriomycetaceae</taxon>
        <taxon>Smittium</taxon>
    </lineage>
</organism>
<protein>
    <recommendedName>
        <fullName evidence="3">H/ACA ribonucleoprotein complex non-core subunit NAF1</fullName>
    </recommendedName>
</protein>
<evidence type="ECO:0000256" key="7">
    <source>
        <dbReference type="ARBA" id="ARBA00022884"/>
    </source>
</evidence>